<keyword evidence="2" id="KW-1185">Reference proteome</keyword>
<organism evidence="2 3">
    <name type="scientific">Alligator sinensis</name>
    <name type="common">Chinese alligator</name>
    <dbReference type="NCBI Taxonomy" id="38654"/>
    <lineage>
        <taxon>Eukaryota</taxon>
        <taxon>Metazoa</taxon>
        <taxon>Chordata</taxon>
        <taxon>Craniata</taxon>
        <taxon>Vertebrata</taxon>
        <taxon>Euteleostomi</taxon>
        <taxon>Archelosauria</taxon>
        <taxon>Archosauria</taxon>
        <taxon>Crocodylia</taxon>
        <taxon>Alligatoridae</taxon>
        <taxon>Alligatorinae</taxon>
        <taxon>Alligator</taxon>
    </lineage>
</organism>
<dbReference type="Proteomes" id="UP000189705">
    <property type="component" value="Unplaced"/>
</dbReference>
<feature type="region of interest" description="Disordered" evidence="1">
    <location>
        <begin position="367"/>
        <end position="393"/>
    </location>
</feature>
<name>A0A3Q0FQ88_ALLSI</name>
<dbReference type="AlphaFoldDB" id="A0A3Q0FQ88"/>
<dbReference type="GeneID" id="112548313"/>
<protein>
    <submittedName>
        <fullName evidence="3">Uncharacterized protein LOC112548313</fullName>
    </submittedName>
</protein>
<feature type="region of interest" description="Disordered" evidence="1">
    <location>
        <begin position="406"/>
        <end position="445"/>
    </location>
</feature>
<evidence type="ECO:0000256" key="1">
    <source>
        <dbReference type="SAM" id="MobiDB-lite"/>
    </source>
</evidence>
<dbReference type="KEGG" id="asn:112548313"/>
<sequence length="445" mass="45522">MKGCLGLTSGLERSPGCQCKPAPRLPSPSGGEGSGVQEPELGWEPGFLPGPAPPPGEAGGAERPGAHGTAGPRDPQPGAWPLLPPHPGRRGCLPPAPHPPGETGAPGVVGPAQPEPDPLTPLRHEAWSLTPPSAGSCWRRWGSCWRRAACLGSARAPRHGCPCCPRPRRRGRCWRPWRTCTAPSCRPTPDRAGGEAVCPAECPPSTRHADEENRGTKASALCDVAQGSGAAKTWPRAAGGGGCGSGVRGIGRAGGAGGCRVGARGTGRADPGGVRAGVWVRREAGWDLGPGWVNRELGGGGGTGGAWALTLKGTCPLLGGRADSLLALTLPCLQLHLGGCWAPPQQLGAALRPFPPVSTTRVPWQGAGAAPAGGGAAASAPGKTAQSCPSHARGARIRLQPCQPPRQAEHRAWGQDKSLWPAPWRGAGHREQGLKNRPFNVRAGA</sequence>
<accession>A0A3Q0FQ88</accession>
<evidence type="ECO:0000313" key="3">
    <source>
        <dbReference type="RefSeq" id="XP_025049479.1"/>
    </source>
</evidence>
<dbReference type="InParanoid" id="A0A3Q0FQ88"/>
<gene>
    <name evidence="3" type="primary">LOC112548313</name>
</gene>
<dbReference type="RefSeq" id="XP_025049479.1">
    <property type="nucleotide sequence ID" value="XM_025193694.1"/>
</dbReference>
<feature type="region of interest" description="Disordered" evidence="1">
    <location>
        <begin position="1"/>
        <end position="117"/>
    </location>
</feature>
<proteinExistence type="predicted"/>
<evidence type="ECO:0000313" key="2">
    <source>
        <dbReference type="Proteomes" id="UP000189705"/>
    </source>
</evidence>
<reference evidence="3" key="1">
    <citation type="submission" date="2025-08" db="UniProtKB">
        <authorList>
            <consortium name="RefSeq"/>
        </authorList>
    </citation>
    <scope>IDENTIFICATION</scope>
</reference>